<protein>
    <recommendedName>
        <fullName evidence="3">Single-stranded DNA-binding protein</fullName>
    </recommendedName>
</protein>
<evidence type="ECO:0000313" key="1">
    <source>
        <dbReference type="EMBL" id="PWG66707.1"/>
    </source>
</evidence>
<dbReference type="Gene3D" id="2.40.50.140">
    <property type="entry name" value="Nucleic acid-binding proteins"/>
    <property type="match status" value="1"/>
</dbReference>
<gene>
    <name evidence="1" type="ORF">DF196_02040</name>
</gene>
<dbReference type="RefSeq" id="WP_109056276.1">
    <property type="nucleotide sequence ID" value="NZ_QFFM01000003.1"/>
</dbReference>
<evidence type="ECO:0000313" key="2">
    <source>
        <dbReference type="Proteomes" id="UP000245876"/>
    </source>
</evidence>
<accession>A0A2U2NC88</accession>
<dbReference type="InterPro" id="IPR012340">
    <property type="entry name" value="NA-bd_OB-fold"/>
</dbReference>
<evidence type="ECO:0008006" key="3">
    <source>
        <dbReference type="Google" id="ProtNLM"/>
    </source>
</evidence>
<proteinExistence type="predicted"/>
<dbReference type="OrthoDB" id="9981483at2"/>
<name>A0A2U2NC88_9BIFI</name>
<organism evidence="1 2">
    <name type="scientific">Bifidobacterium callitrichidarum</name>
    <dbReference type="NCBI Taxonomy" id="2052941"/>
    <lineage>
        <taxon>Bacteria</taxon>
        <taxon>Bacillati</taxon>
        <taxon>Actinomycetota</taxon>
        <taxon>Actinomycetes</taxon>
        <taxon>Bifidobacteriales</taxon>
        <taxon>Bifidobacteriaceae</taxon>
        <taxon>Bifidobacterium</taxon>
    </lineage>
</organism>
<comment type="caution">
    <text evidence="1">The sequence shown here is derived from an EMBL/GenBank/DDBJ whole genome shotgun (WGS) entry which is preliminary data.</text>
</comment>
<reference evidence="1 2" key="1">
    <citation type="journal article" date="2018" name="Int. J. Syst. Evol. Microbiol.">
        <title>Bifidobacterium callitrichidarum sp. nov. from the faeces of the emperor tamarin (Saguinus imperator).</title>
        <authorList>
            <person name="Modesto M."/>
            <person name="Michelini S."/>
            <person name="Sansosti M.C."/>
            <person name="De Filippo C."/>
            <person name="Cavalieri D."/>
            <person name="Qvirist L."/>
            <person name="Andlid T."/>
            <person name="Spiezio C."/>
            <person name="Sandri C."/>
            <person name="Pascarelli S."/>
            <person name="Sgorbati B."/>
            <person name="Mattarelli P."/>
        </authorList>
    </citation>
    <scope>NUCLEOTIDE SEQUENCE [LARGE SCALE GENOMIC DNA]</scope>
    <source>
        <strain evidence="1 2">TRI 5</strain>
    </source>
</reference>
<dbReference type="Proteomes" id="UP000245876">
    <property type="component" value="Unassembled WGS sequence"/>
</dbReference>
<dbReference type="AlphaFoldDB" id="A0A2U2NC88"/>
<sequence length="130" mass="14382">MAAIKSQCTVIGDLLDTPVYRPARNGRGARLTAVIINTPRRFDTNLQKWTPIPGAEPVRIIIQLDGKTADAIQRSIELDMLKVGTPVMVCGRVDDRPHVREYDGTLETSQVIHATSLNPDLVTMMTRRGC</sequence>
<dbReference type="EMBL" id="QFFM01000003">
    <property type="protein sequence ID" value="PWG66707.1"/>
    <property type="molecule type" value="Genomic_DNA"/>
</dbReference>
<keyword evidence="2" id="KW-1185">Reference proteome</keyword>